<dbReference type="RefSeq" id="WP_303278875.1">
    <property type="nucleotide sequence ID" value="NZ_JAUOEK010000142.1"/>
</dbReference>
<evidence type="ECO:0000313" key="4">
    <source>
        <dbReference type="Proteomes" id="UP001176883"/>
    </source>
</evidence>
<name>A0ABT8WDT4_9FLAO</name>
<proteinExistence type="predicted"/>
<keyword evidence="1" id="KW-0808">Transferase</keyword>
<protein>
    <submittedName>
        <fullName evidence="3">Glycosyltransferase family 4 protein</fullName>
    </submittedName>
</protein>
<dbReference type="PANTHER" id="PTHR46401">
    <property type="entry name" value="GLYCOSYLTRANSFERASE WBBK-RELATED"/>
    <property type="match status" value="1"/>
</dbReference>
<keyword evidence="4" id="KW-1185">Reference proteome</keyword>
<evidence type="ECO:0000256" key="1">
    <source>
        <dbReference type="ARBA" id="ARBA00022679"/>
    </source>
</evidence>
<sequence>MKKKALIITYYWPPAGGPGVQRWLKFVKYLSEFDVEPIVYIPENPNYPLVDESLTSEIPDNITILKQPIKEPYKLAGIFSKKSSKTISKGIISDYKKQSFIEKVMLYIRGNFFIPDARIGWVKPSVAYLSKYISDNSIETIITTGPPHSLHLIGLQLKKGLGVKWLADFRDPWTTIGYHKQLKLTNASKEKHKTLEKQVLNTADHIIVTSFTTKKEFQAITNQPIEVITNGYDYEPASVVKLDSKFSIAHIGSLLSKRNPKILWQVLSDLIKERDDFSKDFELNFVGAVSKNVLESIKNNNLSNYINEVGYVSHKEAIKYQKKSQTLLLIEIDSEDTKCIIPGKLFEYMASNRPIIAMGPEDSDVEKIIKETNTGTYFNYNDYDSLKRSILESYKAFLNKSLQSHPIGLQKYSRKNLTQQLAEIIKKQEPSDYQV</sequence>
<dbReference type="Pfam" id="PF13439">
    <property type="entry name" value="Glyco_transf_4"/>
    <property type="match status" value="1"/>
</dbReference>
<feature type="domain" description="Glycosyltransferase subfamily 4-like N-terminal" evidence="2">
    <location>
        <begin position="107"/>
        <end position="234"/>
    </location>
</feature>
<comment type="caution">
    <text evidence="3">The sequence shown here is derived from an EMBL/GenBank/DDBJ whole genome shotgun (WGS) entry which is preliminary data.</text>
</comment>
<dbReference type="EMBL" id="JAUOEK010000142">
    <property type="protein sequence ID" value="MDO5971171.1"/>
    <property type="molecule type" value="Genomic_DNA"/>
</dbReference>
<organism evidence="3 4">
    <name type="scientific">Flavivirga aquimarina</name>
    <dbReference type="NCBI Taxonomy" id="2027862"/>
    <lineage>
        <taxon>Bacteria</taxon>
        <taxon>Pseudomonadati</taxon>
        <taxon>Bacteroidota</taxon>
        <taxon>Flavobacteriia</taxon>
        <taxon>Flavobacteriales</taxon>
        <taxon>Flavobacteriaceae</taxon>
        <taxon>Flavivirga</taxon>
    </lineage>
</organism>
<dbReference type="PANTHER" id="PTHR46401:SF2">
    <property type="entry name" value="GLYCOSYLTRANSFERASE WBBK-RELATED"/>
    <property type="match status" value="1"/>
</dbReference>
<dbReference type="Proteomes" id="UP001176883">
    <property type="component" value="Unassembled WGS sequence"/>
</dbReference>
<gene>
    <name evidence="3" type="ORF">Q4Q35_15285</name>
</gene>
<evidence type="ECO:0000313" key="3">
    <source>
        <dbReference type="EMBL" id="MDO5971171.1"/>
    </source>
</evidence>
<dbReference type="Pfam" id="PF13692">
    <property type="entry name" value="Glyco_trans_1_4"/>
    <property type="match status" value="1"/>
</dbReference>
<dbReference type="CDD" id="cd03794">
    <property type="entry name" value="GT4_WbuB-like"/>
    <property type="match status" value="1"/>
</dbReference>
<accession>A0ABT8WDT4</accession>
<dbReference type="InterPro" id="IPR028098">
    <property type="entry name" value="Glyco_trans_4-like_N"/>
</dbReference>
<dbReference type="SUPFAM" id="SSF53756">
    <property type="entry name" value="UDP-Glycosyltransferase/glycogen phosphorylase"/>
    <property type="match status" value="1"/>
</dbReference>
<evidence type="ECO:0000259" key="2">
    <source>
        <dbReference type="Pfam" id="PF13439"/>
    </source>
</evidence>
<dbReference type="Gene3D" id="3.40.50.2000">
    <property type="entry name" value="Glycogen Phosphorylase B"/>
    <property type="match status" value="2"/>
</dbReference>
<reference evidence="3" key="1">
    <citation type="submission" date="2023-07" db="EMBL/GenBank/DDBJ databases">
        <title>Two novel species in the genus Flavivirga.</title>
        <authorList>
            <person name="Kwon K."/>
        </authorList>
    </citation>
    <scope>NUCLEOTIDE SEQUENCE</scope>
    <source>
        <strain evidence="3">KCTC 52353</strain>
    </source>
</reference>